<dbReference type="AlphaFoldDB" id="A0AAQ3SQX3"/>
<reference evidence="2 3" key="1">
    <citation type="submission" date="2024-02" db="EMBL/GenBank/DDBJ databases">
        <title>High-quality chromosome-scale genome assembly of Pensacola bahiagrass (Paspalum notatum Flugge var. saurae).</title>
        <authorList>
            <person name="Vega J.M."/>
            <person name="Podio M."/>
            <person name="Orjuela J."/>
            <person name="Siena L.A."/>
            <person name="Pessino S.C."/>
            <person name="Combes M.C."/>
            <person name="Mariac C."/>
            <person name="Albertini E."/>
            <person name="Pupilli F."/>
            <person name="Ortiz J.P.A."/>
            <person name="Leblanc O."/>
        </authorList>
    </citation>
    <scope>NUCLEOTIDE SEQUENCE [LARGE SCALE GENOMIC DNA]</scope>
    <source>
        <strain evidence="2">R1</strain>
        <tissue evidence="2">Leaf</tissue>
    </source>
</reference>
<accession>A0AAQ3SQX3</accession>
<evidence type="ECO:0000256" key="1">
    <source>
        <dbReference type="SAM" id="MobiDB-lite"/>
    </source>
</evidence>
<feature type="region of interest" description="Disordered" evidence="1">
    <location>
        <begin position="1"/>
        <end position="91"/>
    </location>
</feature>
<protein>
    <submittedName>
        <fullName evidence="2">Uncharacterized protein</fullName>
    </submittedName>
</protein>
<dbReference type="Proteomes" id="UP001341281">
    <property type="component" value="Chromosome 02"/>
</dbReference>
<evidence type="ECO:0000313" key="2">
    <source>
        <dbReference type="EMBL" id="WVZ58879.1"/>
    </source>
</evidence>
<proteinExistence type="predicted"/>
<gene>
    <name evidence="2" type="ORF">U9M48_009102</name>
</gene>
<name>A0AAQ3SQX3_PASNO</name>
<keyword evidence="3" id="KW-1185">Reference proteome</keyword>
<feature type="compositionally biased region" description="Basic and acidic residues" evidence="1">
    <location>
        <begin position="12"/>
        <end position="26"/>
    </location>
</feature>
<sequence length="179" mass="19196">MRREGSAQIKTRRNEDIAADRPRAEALRGQSSSSLSPTLASSSSSFSRCTGRAKPAASADLSVGSTGGGVESSDVNEDGSGGGSEGTSAELWRRGRWWRGRDGDAQVGREAGARAMAAWRRGCAFGRTTSCGGGNALGTGTDLGHKETVRQRRIYRWRQRRLRSSGRSPVRLVPRRRGC</sequence>
<evidence type="ECO:0000313" key="3">
    <source>
        <dbReference type="Proteomes" id="UP001341281"/>
    </source>
</evidence>
<organism evidence="2 3">
    <name type="scientific">Paspalum notatum var. saurae</name>
    <dbReference type="NCBI Taxonomy" id="547442"/>
    <lineage>
        <taxon>Eukaryota</taxon>
        <taxon>Viridiplantae</taxon>
        <taxon>Streptophyta</taxon>
        <taxon>Embryophyta</taxon>
        <taxon>Tracheophyta</taxon>
        <taxon>Spermatophyta</taxon>
        <taxon>Magnoliopsida</taxon>
        <taxon>Liliopsida</taxon>
        <taxon>Poales</taxon>
        <taxon>Poaceae</taxon>
        <taxon>PACMAD clade</taxon>
        <taxon>Panicoideae</taxon>
        <taxon>Andropogonodae</taxon>
        <taxon>Paspaleae</taxon>
        <taxon>Paspalinae</taxon>
        <taxon>Paspalum</taxon>
    </lineage>
</organism>
<dbReference type="EMBL" id="CP144746">
    <property type="protein sequence ID" value="WVZ58879.1"/>
    <property type="molecule type" value="Genomic_DNA"/>
</dbReference>
<feature type="compositionally biased region" description="Low complexity" evidence="1">
    <location>
        <begin position="31"/>
        <end position="47"/>
    </location>
</feature>